<dbReference type="Gene3D" id="3.40.50.1010">
    <property type="entry name" value="5'-nuclease"/>
    <property type="match status" value="1"/>
</dbReference>
<dbReference type="RefSeq" id="WP_093258850.1">
    <property type="nucleotide sequence ID" value="NZ_FNKK01000002.1"/>
</dbReference>
<evidence type="ECO:0000259" key="5">
    <source>
        <dbReference type="Pfam" id="PF01850"/>
    </source>
</evidence>
<keyword evidence="7" id="KW-1185">Reference proteome</keyword>
<reference evidence="6 7" key="1">
    <citation type="submission" date="2016-10" db="EMBL/GenBank/DDBJ databases">
        <authorList>
            <person name="de Groot N.N."/>
        </authorList>
    </citation>
    <scope>NUCLEOTIDE SEQUENCE [LARGE SCALE GENOMIC DNA]</scope>
    <source>
        <strain evidence="6 7">DSM 43794</strain>
    </source>
</reference>
<protein>
    <recommendedName>
        <fullName evidence="5">PIN domain-containing protein</fullName>
    </recommendedName>
</protein>
<dbReference type="SUPFAM" id="SSF88723">
    <property type="entry name" value="PIN domain-like"/>
    <property type="match status" value="1"/>
</dbReference>
<evidence type="ECO:0000313" key="6">
    <source>
        <dbReference type="EMBL" id="SDQ78034.1"/>
    </source>
</evidence>
<evidence type="ECO:0000313" key="7">
    <source>
        <dbReference type="Proteomes" id="UP000217103"/>
    </source>
</evidence>
<dbReference type="GO" id="GO:0046872">
    <property type="term" value="F:metal ion binding"/>
    <property type="evidence" value="ECO:0007669"/>
    <property type="project" value="UniProtKB-KW"/>
</dbReference>
<evidence type="ECO:0000256" key="1">
    <source>
        <dbReference type="ARBA" id="ARBA00022722"/>
    </source>
</evidence>
<dbReference type="STRING" id="35622.SAMN04489764_2090"/>
<sequence length="140" mass="15494">MIVVDTGPIVAATFQDDKNHERCVQEFMRLHKANRALLVPGFVAAESCYMIGKLGGPQAEAAFLRLLESGWFRLVELTKSDLSRIAVLVERYHDLPLGAADASVVAVAERMRVTEVMTTDVRDFSVARPVHTPRFTLLPG</sequence>
<dbReference type="InterPro" id="IPR002716">
    <property type="entry name" value="PIN_dom"/>
</dbReference>
<dbReference type="InterPro" id="IPR029060">
    <property type="entry name" value="PIN-like_dom_sf"/>
</dbReference>
<evidence type="ECO:0000256" key="4">
    <source>
        <dbReference type="ARBA" id="ARBA00022842"/>
    </source>
</evidence>
<keyword evidence="2" id="KW-0479">Metal-binding</keyword>
<dbReference type="GO" id="GO:0004518">
    <property type="term" value="F:nuclease activity"/>
    <property type="evidence" value="ECO:0007669"/>
    <property type="project" value="UniProtKB-KW"/>
</dbReference>
<gene>
    <name evidence="6" type="ORF">SAMN04489764_2090</name>
</gene>
<evidence type="ECO:0000256" key="2">
    <source>
        <dbReference type="ARBA" id="ARBA00022723"/>
    </source>
</evidence>
<name>A0A1H1DNC1_9ACTN</name>
<dbReference type="EMBL" id="FNKK01000002">
    <property type="protein sequence ID" value="SDQ78034.1"/>
    <property type="molecule type" value="Genomic_DNA"/>
</dbReference>
<keyword evidence="1" id="KW-0540">Nuclease</keyword>
<keyword evidence="3" id="KW-0378">Hydrolase</keyword>
<evidence type="ECO:0000256" key="3">
    <source>
        <dbReference type="ARBA" id="ARBA00022801"/>
    </source>
</evidence>
<dbReference type="OrthoDB" id="32665at2"/>
<dbReference type="AlphaFoldDB" id="A0A1H1DNC1"/>
<organism evidence="6 7">
    <name type="scientific">Thermostaphylospora chromogena</name>
    <dbReference type="NCBI Taxonomy" id="35622"/>
    <lineage>
        <taxon>Bacteria</taxon>
        <taxon>Bacillati</taxon>
        <taxon>Actinomycetota</taxon>
        <taxon>Actinomycetes</taxon>
        <taxon>Streptosporangiales</taxon>
        <taxon>Thermomonosporaceae</taxon>
        <taxon>Thermostaphylospora</taxon>
    </lineage>
</organism>
<accession>A0A1H1DNC1</accession>
<feature type="domain" description="PIN" evidence="5">
    <location>
        <begin position="2"/>
        <end position="124"/>
    </location>
</feature>
<dbReference type="Pfam" id="PF01850">
    <property type="entry name" value="PIN"/>
    <property type="match status" value="1"/>
</dbReference>
<dbReference type="Proteomes" id="UP000217103">
    <property type="component" value="Unassembled WGS sequence"/>
</dbReference>
<proteinExistence type="predicted"/>
<dbReference type="GO" id="GO:0016787">
    <property type="term" value="F:hydrolase activity"/>
    <property type="evidence" value="ECO:0007669"/>
    <property type="project" value="UniProtKB-KW"/>
</dbReference>
<keyword evidence="4" id="KW-0460">Magnesium</keyword>